<name>A0A8H8QHL2_9BASI</name>
<dbReference type="AlphaFoldDB" id="A0A8H8QHL2"/>
<evidence type="ECO:0000256" key="1">
    <source>
        <dbReference type="SAM" id="MobiDB-lite"/>
    </source>
</evidence>
<comment type="caution">
    <text evidence="2">The sequence shown here is derived from an EMBL/GenBank/DDBJ whole genome shotgun (WGS) entry which is preliminary data.</text>
</comment>
<organism evidence="2 3">
    <name type="scientific">Ustilago bromivora</name>
    <dbReference type="NCBI Taxonomy" id="307758"/>
    <lineage>
        <taxon>Eukaryota</taxon>
        <taxon>Fungi</taxon>
        <taxon>Dikarya</taxon>
        <taxon>Basidiomycota</taxon>
        <taxon>Ustilaginomycotina</taxon>
        <taxon>Ustilaginomycetes</taxon>
        <taxon>Ustilaginales</taxon>
        <taxon>Ustilaginaceae</taxon>
        <taxon>Ustilago</taxon>
    </lineage>
</organism>
<proteinExistence type="predicted"/>
<accession>A0A8H8QHL2</accession>
<sequence>MDGLTEADAHALAASQTAMEVGDNMGNVEMFPSSAVAQSHVPGSAAIGTLQHPPLHPSHQHHTRTSSILQNPSLDNNKHNRYRASNTDTNGVSVSVSCVTQTDLQQDIVEQHKSTVTTTSTATNSAIMMDDTAPHVPAPAPVAKDTAITQTDNDKEANAAAVANAAPPNDNSAVRKIR</sequence>
<feature type="compositionally biased region" description="Polar residues" evidence="1">
    <location>
        <begin position="65"/>
        <end position="75"/>
    </location>
</feature>
<feature type="region of interest" description="Disordered" evidence="1">
    <location>
        <begin position="45"/>
        <end position="88"/>
    </location>
</feature>
<evidence type="ECO:0000313" key="2">
    <source>
        <dbReference type="EMBL" id="SYW75488.1"/>
    </source>
</evidence>
<dbReference type="Proteomes" id="UP000658997">
    <property type="component" value="Unassembled WGS sequence"/>
</dbReference>
<reference evidence="2" key="1">
    <citation type="submission" date="2018-08" db="EMBL/GenBank/DDBJ databases">
        <authorList>
            <person name="Guldener U."/>
        </authorList>
    </citation>
    <scope>NUCLEOTIDE SEQUENCE</scope>
    <source>
        <strain evidence="2">UB2</strain>
    </source>
</reference>
<protein>
    <submittedName>
        <fullName evidence="2">Uncharacterized protein</fullName>
    </submittedName>
</protein>
<dbReference type="EMBL" id="ULHB01000007">
    <property type="protein sequence ID" value="SYW75488.1"/>
    <property type="molecule type" value="Genomic_DNA"/>
</dbReference>
<evidence type="ECO:0000313" key="3">
    <source>
        <dbReference type="Proteomes" id="UP000658997"/>
    </source>
</evidence>
<gene>
    <name evidence="2" type="ORF">UBRO2_00722</name>
</gene>
<keyword evidence="3" id="KW-1185">Reference proteome</keyword>